<comment type="caution">
    <text evidence="1">The sequence shown here is derived from an EMBL/GenBank/DDBJ whole genome shotgun (WGS) entry which is preliminary data.</text>
</comment>
<keyword evidence="2" id="KW-1185">Reference proteome</keyword>
<protein>
    <recommendedName>
        <fullName evidence="3">Ricin B lectin domain-containing protein</fullName>
    </recommendedName>
</protein>
<dbReference type="Proteomes" id="UP001222325">
    <property type="component" value="Unassembled WGS sequence"/>
</dbReference>
<reference evidence="1" key="1">
    <citation type="submission" date="2023-03" db="EMBL/GenBank/DDBJ databases">
        <title>Massive genome expansion in bonnet fungi (Mycena s.s.) driven by repeated elements and novel gene families across ecological guilds.</title>
        <authorList>
            <consortium name="Lawrence Berkeley National Laboratory"/>
            <person name="Harder C.B."/>
            <person name="Miyauchi S."/>
            <person name="Viragh M."/>
            <person name="Kuo A."/>
            <person name="Thoen E."/>
            <person name="Andreopoulos B."/>
            <person name="Lu D."/>
            <person name="Skrede I."/>
            <person name="Drula E."/>
            <person name="Henrissat B."/>
            <person name="Morin E."/>
            <person name="Kohler A."/>
            <person name="Barry K."/>
            <person name="LaButti K."/>
            <person name="Morin E."/>
            <person name="Salamov A."/>
            <person name="Lipzen A."/>
            <person name="Mereny Z."/>
            <person name="Hegedus B."/>
            <person name="Baldrian P."/>
            <person name="Stursova M."/>
            <person name="Weitz H."/>
            <person name="Taylor A."/>
            <person name="Grigoriev I.V."/>
            <person name="Nagy L.G."/>
            <person name="Martin F."/>
            <person name="Kauserud H."/>
        </authorList>
    </citation>
    <scope>NUCLEOTIDE SEQUENCE</scope>
    <source>
        <strain evidence="1">CBHHK173m</strain>
    </source>
</reference>
<gene>
    <name evidence="1" type="ORF">B0H15DRAFT_833782</name>
</gene>
<name>A0AAD6XQQ6_9AGAR</name>
<dbReference type="InterPro" id="IPR035992">
    <property type="entry name" value="Ricin_B-like_lectins"/>
</dbReference>
<proteinExistence type="predicted"/>
<dbReference type="AlphaFoldDB" id="A0AAD6XQQ6"/>
<dbReference type="Gene3D" id="2.80.10.50">
    <property type="match status" value="1"/>
</dbReference>
<sequence>MFTNHRGQVEWKGKGKCLDLTDGKLTNGNPIQLWDCVVPDNNLNQDWTTESI</sequence>
<organism evidence="1 2">
    <name type="scientific">Mycena belliarum</name>
    <dbReference type="NCBI Taxonomy" id="1033014"/>
    <lineage>
        <taxon>Eukaryota</taxon>
        <taxon>Fungi</taxon>
        <taxon>Dikarya</taxon>
        <taxon>Basidiomycota</taxon>
        <taxon>Agaricomycotina</taxon>
        <taxon>Agaricomycetes</taxon>
        <taxon>Agaricomycetidae</taxon>
        <taxon>Agaricales</taxon>
        <taxon>Marasmiineae</taxon>
        <taxon>Mycenaceae</taxon>
        <taxon>Mycena</taxon>
    </lineage>
</organism>
<evidence type="ECO:0000313" key="1">
    <source>
        <dbReference type="EMBL" id="KAJ7092399.1"/>
    </source>
</evidence>
<dbReference type="EMBL" id="JARJCN010000018">
    <property type="protein sequence ID" value="KAJ7092399.1"/>
    <property type="molecule type" value="Genomic_DNA"/>
</dbReference>
<dbReference type="PROSITE" id="PS50231">
    <property type="entry name" value="RICIN_B_LECTIN"/>
    <property type="match status" value="1"/>
</dbReference>
<evidence type="ECO:0008006" key="3">
    <source>
        <dbReference type="Google" id="ProtNLM"/>
    </source>
</evidence>
<accession>A0AAD6XQQ6</accession>
<evidence type="ECO:0000313" key="2">
    <source>
        <dbReference type="Proteomes" id="UP001222325"/>
    </source>
</evidence>
<dbReference type="SUPFAM" id="SSF50370">
    <property type="entry name" value="Ricin B-like lectins"/>
    <property type="match status" value="1"/>
</dbReference>